<evidence type="ECO:0000256" key="5">
    <source>
        <dbReference type="ARBA" id="ARBA00023242"/>
    </source>
</evidence>
<evidence type="ECO:0000256" key="6">
    <source>
        <dbReference type="ARBA" id="ARBA00023306"/>
    </source>
</evidence>
<dbReference type="Gene3D" id="1.20.1410.10">
    <property type="entry name" value="I/LWEQ domain"/>
    <property type="match status" value="1"/>
</dbReference>
<dbReference type="PANTHER" id="PTHR15492:SF1">
    <property type="entry name" value="CYCLIN-D1-BINDING PROTEIN 1"/>
    <property type="match status" value="1"/>
</dbReference>
<dbReference type="STRING" id="10228.B3RV55"/>
<evidence type="ECO:0000313" key="9">
    <source>
        <dbReference type="EMBL" id="EDV25441.1"/>
    </source>
</evidence>
<dbReference type="Proteomes" id="UP000009022">
    <property type="component" value="Unassembled WGS sequence"/>
</dbReference>
<dbReference type="GO" id="GO:0005737">
    <property type="term" value="C:cytoplasm"/>
    <property type="evidence" value="ECO:0007669"/>
    <property type="project" value="UniProtKB-SubCell"/>
</dbReference>
<dbReference type="InterPro" id="IPR026907">
    <property type="entry name" value="GCIP-like"/>
</dbReference>
<reference evidence="9 10" key="1">
    <citation type="journal article" date="2008" name="Nature">
        <title>The Trichoplax genome and the nature of placozoans.</title>
        <authorList>
            <person name="Srivastava M."/>
            <person name="Begovic E."/>
            <person name="Chapman J."/>
            <person name="Putnam N.H."/>
            <person name="Hellsten U."/>
            <person name="Kawashima T."/>
            <person name="Kuo A."/>
            <person name="Mitros T."/>
            <person name="Salamov A."/>
            <person name="Carpenter M.L."/>
            <person name="Signorovitch A.Y."/>
            <person name="Moreno M.A."/>
            <person name="Kamm K."/>
            <person name="Grimwood J."/>
            <person name="Schmutz J."/>
            <person name="Shapiro H."/>
            <person name="Grigoriev I.V."/>
            <person name="Buss L.W."/>
            <person name="Schierwater B."/>
            <person name="Dellaporta S.L."/>
            <person name="Rokhsar D.S."/>
        </authorList>
    </citation>
    <scope>NUCLEOTIDE SEQUENCE [LARGE SCALE GENOMIC DNA]</scope>
    <source>
        <strain evidence="9 10">Grell-BS-1999</strain>
    </source>
</reference>
<gene>
    <name evidence="9" type="ORF">TRIADDRAFT_55532</name>
</gene>
<dbReference type="Pfam" id="PF20936">
    <property type="entry name" value="GCIP_C"/>
    <property type="match status" value="1"/>
</dbReference>
<dbReference type="AlphaFoldDB" id="B3RV55"/>
<evidence type="ECO:0000256" key="2">
    <source>
        <dbReference type="ARBA" id="ARBA00004496"/>
    </source>
</evidence>
<dbReference type="EMBL" id="DS985244">
    <property type="protein sequence ID" value="EDV25441.1"/>
    <property type="molecule type" value="Genomic_DNA"/>
</dbReference>
<keyword evidence="10" id="KW-1185">Reference proteome</keyword>
<evidence type="ECO:0000256" key="1">
    <source>
        <dbReference type="ARBA" id="ARBA00004123"/>
    </source>
</evidence>
<dbReference type="FunFam" id="1.20.1410.10:FF:000027">
    <property type="entry name" value="Cyclin-D1-binding protein 1-like protein"/>
    <property type="match status" value="1"/>
</dbReference>
<evidence type="ECO:0000313" key="10">
    <source>
        <dbReference type="Proteomes" id="UP000009022"/>
    </source>
</evidence>
<dbReference type="CTD" id="6753183"/>
<dbReference type="GO" id="GO:0005634">
    <property type="term" value="C:nucleus"/>
    <property type="evidence" value="ECO:0000318"/>
    <property type="project" value="GO_Central"/>
</dbReference>
<dbReference type="eggNOG" id="ENOG502SGCW">
    <property type="taxonomic scope" value="Eukaryota"/>
</dbReference>
<sequence length="346" mass="38451">MANTSTSSEEQSTLDAFLDRIQVVSDELQRSSSEPRLTTNNPEFNLTSFWQTLLSYVQNLSTQTLKLCIVWSKPPYPSGKELNELITPMELTLFGVASSFYSYHRSAGLTLYKLIHGNVAITVSNLHSFISLTSEIPNKRPTNTLIIAYLCDSSNNSKQIAYAAEKVVEACENLEKMQKDNVQACLHVIKSSKDLCKDALIEAQQAIVDNGDDGSGSTWSSKDKNIAYATVGLMKVTTATLNKLSSTIKASGFSSNESHNRDLDNLTLNTDQLSPRLDNLVISLYAPVTYENVETCALDLHDCILNILQFTRASYFCKEADMEWISFLENACKHNIEKVKTTVQGK</sequence>
<evidence type="ECO:0000259" key="7">
    <source>
        <dbReference type="Pfam" id="PF13324"/>
    </source>
</evidence>
<comment type="subcellular location">
    <subcellularLocation>
        <location evidence="2">Cytoplasm</location>
    </subcellularLocation>
    <subcellularLocation>
        <location evidence="1">Nucleus</location>
    </subcellularLocation>
</comment>
<dbReference type="InParanoid" id="B3RV55"/>
<dbReference type="Gene3D" id="1.20.1420.10">
    <property type="entry name" value="Talin, central domain"/>
    <property type="match status" value="1"/>
</dbReference>
<feature type="domain" description="Cyclin-D1-binding protein 1-like C-terminal" evidence="8">
    <location>
        <begin position="213"/>
        <end position="307"/>
    </location>
</feature>
<keyword evidence="4" id="KW-0963">Cytoplasm</keyword>
<dbReference type="KEGG" id="tad:TRIADDRAFT_55532"/>
<dbReference type="FunCoup" id="B3RV55">
    <property type="interactions" value="629"/>
</dbReference>
<dbReference type="GeneID" id="6753183"/>
<dbReference type="HOGENOM" id="CLU_067580_0_0_1"/>
<evidence type="ECO:0008006" key="11">
    <source>
        <dbReference type="Google" id="ProtNLM"/>
    </source>
</evidence>
<dbReference type="OMA" id="GASHICP"/>
<evidence type="ECO:0000256" key="3">
    <source>
        <dbReference type="ARBA" id="ARBA00008940"/>
    </source>
</evidence>
<dbReference type="PhylomeDB" id="B3RV55"/>
<evidence type="ECO:0000259" key="8">
    <source>
        <dbReference type="Pfam" id="PF20936"/>
    </source>
</evidence>
<comment type="similarity">
    <text evidence="3">Belongs to the CCNDBP1 family.</text>
</comment>
<protein>
    <recommendedName>
        <fullName evidence="11">Cyclin-D1-binding protein 1</fullName>
    </recommendedName>
</protein>
<dbReference type="Pfam" id="PF13324">
    <property type="entry name" value="GCIP_N"/>
    <property type="match status" value="1"/>
</dbReference>
<keyword evidence="6" id="KW-0131">Cell cycle</keyword>
<accession>B3RV55</accession>
<dbReference type="RefSeq" id="XP_002111474.1">
    <property type="nucleotide sequence ID" value="XM_002111438.1"/>
</dbReference>
<dbReference type="InterPro" id="IPR049318">
    <property type="entry name" value="GCIP_C"/>
</dbReference>
<organism evidence="9 10">
    <name type="scientific">Trichoplax adhaerens</name>
    <name type="common">Trichoplax reptans</name>
    <dbReference type="NCBI Taxonomy" id="10228"/>
    <lineage>
        <taxon>Eukaryota</taxon>
        <taxon>Metazoa</taxon>
        <taxon>Placozoa</taxon>
        <taxon>Uniplacotomia</taxon>
        <taxon>Trichoplacea</taxon>
        <taxon>Trichoplacidae</taxon>
        <taxon>Trichoplax</taxon>
    </lineage>
</organism>
<keyword evidence="5" id="KW-0539">Nucleus</keyword>
<feature type="domain" description="Cyclin-D1-binding protein 1-like N-terminal" evidence="7">
    <location>
        <begin position="53"/>
        <end position="207"/>
    </location>
</feature>
<evidence type="ECO:0000256" key="4">
    <source>
        <dbReference type="ARBA" id="ARBA00022490"/>
    </source>
</evidence>
<dbReference type="PANTHER" id="PTHR15492">
    <property type="entry name" value="CYCLIN D1-BINDING PROTEIN 1"/>
    <property type="match status" value="1"/>
</dbReference>
<dbReference type="OrthoDB" id="41588at2759"/>
<name>B3RV55_TRIAD</name>
<dbReference type="InterPro" id="IPR049317">
    <property type="entry name" value="GCIP-like_N"/>
</dbReference>
<proteinExistence type="inferred from homology"/>